<dbReference type="RefSeq" id="WP_006816356.1">
    <property type="nucleotide sequence ID" value="NZ_GG703824.1"/>
</dbReference>
<dbReference type="GO" id="GO:0006260">
    <property type="term" value="P:DNA replication"/>
    <property type="evidence" value="ECO:0007669"/>
    <property type="project" value="InterPro"/>
</dbReference>
<proteinExistence type="predicted"/>
<dbReference type="AlphaFoldDB" id="D1P806"/>
<sequence>MKKQTFKKTKVVGKQTYINQTTGEVVDMNVVETTFSDFNFEKIWLSHLLQALDCLGSKKIKVVSWLLENKDSKNTVIATQRKIAIGCDVSLQTVVDVMKVLLTSDVIRMEQQGVYILNPEVIFKGDKSKRMNVLIKYNKL</sequence>
<name>D1P806_9GAMM</name>
<dbReference type="Proteomes" id="UP000005512">
    <property type="component" value="Unassembled WGS sequence"/>
</dbReference>
<dbReference type="InterPro" id="IPR008813">
    <property type="entry name" value="Plasmid_replication_RepL"/>
</dbReference>
<feature type="domain" description="Plasmid replication protein RepL" evidence="1">
    <location>
        <begin position="5"/>
        <end position="139"/>
    </location>
</feature>
<dbReference type="Pfam" id="PF05732">
    <property type="entry name" value="RepL"/>
    <property type="match status" value="1"/>
</dbReference>
<dbReference type="EMBL" id="ABXV02000074">
    <property type="protein sequence ID" value="EFB70449.1"/>
    <property type="molecule type" value="Genomic_DNA"/>
</dbReference>
<protein>
    <submittedName>
        <fullName evidence="2">Firmicute plasmid replication protein (RepL)</fullName>
    </submittedName>
</protein>
<evidence type="ECO:0000313" key="2">
    <source>
        <dbReference type="EMBL" id="EFB70449.1"/>
    </source>
</evidence>
<dbReference type="SUPFAM" id="SSF46785">
    <property type="entry name" value="Winged helix' DNA-binding domain"/>
    <property type="match status" value="1"/>
</dbReference>
<keyword evidence="3" id="KW-1185">Reference proteome</keyword>
<dbReference type="GO" id="GO:0006276">
    <property type="term" value="P:plasmid maintenance"/>
    <property type="evidence" value="ECO:0007669"/>
    <property type="project" value="InterPro"/>
</dbReference>
<gene>
    <name evidence="2" type="ORF">PROVRUST_08387</name>
</gene>
<reference evidence="2" key="1">
    <citation type="submission" date="2009-12" db="EMBL/GenBank/DDBJ databases">
        <authorList>
            <person name="Weinstock G."/>
            <person name="Sodergren E."/>
            <person name="Clifton S."/>
            <person name="Fulton L."/>
            <person name="Fulton B."/>
            <person name="Courtney L."/>
            <person name="Fronick C."/>
            <person name="Harrison M."/>
            <person name="Strong C."/>
            <person name="Farmer C."/>
            <person name="Delahaunty K."/>
            <person name="Markovic C."/>
            <person name="Hall O."/>
            <person name="Minx P."/>
            <person name="Tomlinson C."/>
            <person name="Mitreva M."/>
            <person name="Nelson J."/>
            <person name="Hou S."/>
            <person name="Wollam A."/>
            <person name="Pepin K.H."/>
            <person name="Johnson M."/>
            <person name="Bhonagiri V."/>
            <person name="Nash W.E."/>
            <person name="Warren W."/>
            <person name="Chinwalla A."/>
            <person name="Mardis E.R."/>
            <person name="Wilson R.K."/>
        </authorList>
    </citation>
    <scope>NUCLEOTIDE SEQUENCE [LARGE SCALE GENOMIC DNA]</scope>
    <source>
        <strain evidence="2">DSM 4541</strain>
    </source>
</reference>
<comment type="caution">
    <text evidence="2">The sequence shown here is derived from an EMBL/GenBank/DDBJ whole genome shotgun (WGS) entry which is preliminary data.</text>
</comment>
<accession>D1P806</accession>
<organism evidence="2 3">
    <name type="scientific">Providencia rustigianii DSM 4541</name>
    <dbReference type="NCBI Taxonomy" id="500637"/>
    <lineage>
        <taxon>Bacteria</taxon>
        <taxon>Pseudomonadati</taxon>
        <taxon>Pseudomonadota</taxon>
        <taxon>Gammaproteobacteria</taxon>
        <taxon>Enterobacterales</taxon>
        <taxon>Morganellaceae</taxon>
        <taxon>Providencia</taxon>
    </lineage>
</organism>
<dbReference type="InterPro" id="IPR036390">
    <property type="entry name" value="WH_DNA-bd_sf"/>
</dbReference>
<evidence type="ECO:0000313" key="3">
    <source>
        <dbReference type="Proteomes" id="UP000005512"/>
    </source>
</evidence>
<evidence type="ECO:0000259" key="1">
    <source>
        <dbReference type="Pfam" id="PF05732"/>
    </source>
</evidence>
<dbReference type="HOGENOM" id="CLU_133757_0_0_6"/>
<dbReference type="eggNOG" id="ENOG5033F23">
    <property type="taxonomic scope" value="Bacteria"/>
</dbReference>
<dbReference type="STRING" id="500637.PROVRUST_08387"/>